<dbReference type="Gene3D" id="1.10.510.10">
    <property type="entry name" value="Transferase(Phosphotransferase) domain 1"/>
    <property type="match status" value="1"/>
</dbReference>
<dbReference type="PANTHER" id="PTHR43671">
    <property type="entry name" value="SERINE/THREONINE-PROTEIN KINASE NEK"/>
    <property type="match status" value="1"/>
</dbReference>
<feature type="compositionally biased region" description="Polar residues" evidence="8">
    <location>
        <begin position="235"/>
        <end position="252"/>
    </location>
</feature>
<keyword evidence="10" id="KW-0723">Serine/threonine-protein kinase</keyword>
<proteinExistence type="inferred from homology"/>
<dbReference type="PROSITE" id="PS00107">
    <property type="entry name" value="PROTEIN_KINASE_ATP"/>
    <property type="match status" value="1"/>
</dbReference>
<gene>
    <name evidence="10" type="ORF">KDA27_17330</name>
</gene>
<evidence type="ECO:0000256" key="1">
    <source>
        <dbReference type="ARBA" id="ARBA00010886"/>
    </source>
</evidence>
<evidence type="ECO:0000313" key="10">
    <source>
        <dbReference type="EMBL" id="MCA9757571.1"/>
    </source>
</evidence>
<dbReference type="PANTHER" id="PTHR43671:SF13">
    <property type="entry name" value="SERINE_THREONINE-PROTEIN KINASE NEK2"/>
    <property type="match status" value="1"/>
</dbReference>
<dbReference type="Gene3D" id="3.30.200.20">
    <property type="entry name" value="Phosphorylase Kinase, domain 1"/>
    <property type="match status" value="1"/>
</dbReference>
<dbReference type="EMBL" id="JAGQHS010000106">
    <property type="protein sequence ID" value="MCA9757571.1"/>
    <property type="molecule type" value="Genomic_DNA"/>
</dbReference>
<evidence type="ECO:0000256" key="8">
    <source>
        <dbReference type="SAM" id="MobiDB-lite"/>
    </source>
</evidence>
<evidence type="ECO:0000256" key="2">
    <source>
        <dbReference type="ARBA" id="ARBA00012513"/>
    </source>
</evidence>
<dbReference type="Proteomes" id="UP000739538">
    <property type="component" value="Unassembled WGS sequence"/>
</dbReference>
<reference evidence="10" key="1">
    <citation type="submission" date="2020-04" db="EMBL/GenBank/DDBJ databases">
        <authorList>
            <person name="Zhang T."/>
        </authorList>
    </citation>
    <scope>NUCLEOTIDE SEQUENCE</scope>
    <source>
        <strain evidence="10">HKST-UBA02</strain>
    </source>
</reference>
<comment type="similarity">
    <text evidence="1">Belongs to the protein kinase superfamily. NEK Ser/Thr protein kinase family. NIMA subfamily.</text>
</comment>
<dbReference type="InterPro" id="IPR011009">
    <property type="entry name" value="Kinase-like_dom_sf"/>
</dbReference>
<dbReference type="EC" id="2.7.11.1" evidence="2"/>
<keyword evidence="3" id="KW-0808">Transferase</keyword>
<evidence type="ECO:0000256" key="7">
    <source>
        <dbReference type="PROSITE-ProRule" id="PRU10141"/>
    </source>
</evidence>
<dbReference type="InterPro" id="IPR050660">
    <property type="entry name" value="NEK_Ser/Thr_kinase"/>
</dbReference>
<dbReference type="GO" id="GO:0004674">
    <property type="term" value="F:protein serine/threonine kinase activity"/>
    <property type="evidence" value="ECO:0007669"/>
    <property type="project" value="UniProtKB-KW"/>
</dbReference>
<keyword evidence="6 7" id="KW-0067">ATP-binding</keyword>
<dbReference type="Pfam" id="PF00069">
    <property type="entry name" value="Pkinase"/>
    <property type="match status" value="1"/>
</dbReference>
<dbReference type="GO" id="GO:0005524">
    <property type="term" value="F:ATP binding"/>
    <property type="evidence" value="ECO:0007669"/>
    <property type="project" value="UniProtKB-UniRule"/>
</dbReference>
<evidence type="ECO:0000313" key="11">
    <source>
        <dbReference type="Proteomes" id="UP000739538"/>
    </source>
</evidence>
<dbReference type="PROSITE" id="PS00109">
    <property type="entry name" value="PROTEIN_KINASE_TYR"/>
    <property type="match status" value="1"/>
</dbReference>
<dbReference type="SUPFAM" id="SSF56112">
    <property type="entry name" value="Protein kinase-like (PK-like)"/>
    <property type="match status" value="1"/>
</dbReference>
<name>A0A956NES5_UNCEI</name>
<dbReference type="PROSITE" id="PS50011">
    <property type="entry name" value="PROTEIN_KINASE_DOM"/>
    <property type="match status" value="1"/>
</dbReference>
<feature type="binding site" evidence="7">
    <location>
        <position position="117"/>
    </location>
    <ligand>
        <name>ATP</name>
        <dbReference type="ChEBI" id="CHEBI:30616"/>
    </ligand>
</feature>
<feature type="domain" description="Protein kinase" evidence="9">
    <location>
        <begin position="88"/>
        <end position="347"/>
    </location>
</feature>
<accession>A0A956NES5</accession>
<evidence type="ECO:0000259" key="9">
    <source>
        <dbReference type="PROSITE" id="PS50011"/>
    </source>
</evidence>
<evidence type="ECO:0000256" key="3">
    <source>
        <dbReference type="ARBA" id="ARBA00022679"/>
    </source>
</evidence>
<keyword evidence="5 10" id="KW-0418">Kinase</keyword>
<feature type="region of interest" description="Disordered" evidence="8">
    <location>
        <begin position="235"/>
        <end position="269"/>
    </location>
</feature>
<feature type="compositionally biased region" description="Polar residues" evidence="8">
    <location>
        <begin position="260"/>
        <end position="269"/>
    </location>
</feature>
<dbReference type="CDD" id="cd14014">
    <property type="entry name" value="STKc_PknB_like"/>
    <property type="match status" value="1"/>
</dbReference>
<organism evidence="10 11">
    <name type="scientific">Eiseniibacteriota bacterium</name>
    <dbReference type="NCBI Taxonomy" id="2212470"/>
    <lineage>
        <taxon>Bacteria</taxon>
        <taxon>Candidatus Eiseniibacteriota</taxon>
    </lineage>
</organism>
<sequence length="698" mass="76720">MSDEDRFERILKHALELSYEEGLAFIDAETKDDPRLRQSLRTEFRYEKTVRLGPRSTAEAGDGRGGTSAIGDRDFVGSFRVPQFVGRYEILEQLGKGGMGAVFKARHVFLENIVALKFFPQLREGDDRTLLRARREGRNLARLVHPNIARVYDLDDSSHDTPFLAMEYVPGETLAAITSRGALPRDTVIRYAIAIADALSTAHENDVVHRDLSSANVMVRPDGLVQVLDFGIAQRNGTPTEDTGSTKLNDGTNGAFGTRESMSPEQYQGLPTTEKTDVWALGALIHRCLTGDPAFPTGAPLSKNDAKAWPSSLGGRLGRIVDACLRWDPEERPSASEVRDRLEDLTVTKWARRFVPVGALMLVVFAIWAMSPRSAEWSNEELVLKTKIPGYSPAYHDVLPPPKSATDGVSPTKFVRVLPRPLGFFRQTLTTGGAYSGNNSKLVLLDWLGHEVRTWDASEILPGCPGDMTWRLFDTCPLPDGREPIFAPARSIQGPLTVYHSFLYDGGTLKRRGSLANIGHLEKFPSLDLVGDDVPEQFLLGWDPRLRGVDADSVNTGRSVLYAVDARTVVAQEAAESVRDVVLLRDPVSLEHGVVLGLSFALDDFNPHASSSCVSVRWGEPGELLVGVFGVDPGRAVDYSIEMEDGVPVRVTEANLTTSYRVWANGQGYTAKDIDAEQARLSGLVTRLTPEGWVSVPR</sequence>
<dbReference type="InterPro" id="IPR000719">
    <property type="entry name" value="Prot_kinase_dom"/>
</dbReference>
<evidence type="ECO:0000256" key="5">
    <source>
        <dbReference type="ARBA" id="ARBA00022777"/>
    </source>
</evidence>
<dbReference type="InterPro" id="IPR008266">
    <property type="entry name" value="Tyr_kinase_AS"/>
</dbReference>
<protein>
    <recommendedName>
        <fullName evidence="2">non-specific serine/threonine protein kinase</fullName>
        <ecNumber evidence="2">2.7.11.1</ecNumber>
    </recommendedName>
</protein>
<evidence type="ECO:0000256" key="4">
    <source>
        <dbReference type="ARBA" id="ARBA00022741"/>
    </source>
</evidence>
<dbReference type="AlphaFoldDB" id="A0A956NES5"/>
<keyword evidence="4 7" id="KW-0547">Nucleotide-binding</keyword>
<dbReference type="InterPro" id="IPR017441">
    <property type="entry name" value="Protein_kinase_ATP_BS"/>
</dbReference>
<comment type="caution">
    <text evidence="10">The sequence shown here is derived from an EMBL/GenBank/DDBJ whole genome shotgun (WGS) entry which is preliminary data.</text>
</comment>
<reference evidence="10" key="2">
    <citation type="journal article" date="2021" name="Microbiome">
        <title>Successional dynamics and alternative stable states in a saline activated sludge microbial community over 9 years.</title>
        <authorList>
            <person name="Wang Y."/>
            <person name="Ye J."/>
            <person name="Ju F."/>
            <person name="Liu L."/>
            <person name="Boyd J.A."/>
            <person name="Deng Y."/>
            <person name="Parks D.H."/>
            <person name="Jiang X."/>
            <person name="Yin X."/>
            <person name="Woodcroft B.J."/>
            <person name="Tyson G.W."/>
            <person name="Hugenholtz P."/>
            <person name="Polz M.F."/>
            <person name="Zhang T."/>
        </authorList>
    </citation>
    <scope>NUCLEOTIDE SEQUENCE</scope>
    <source>
        <strain evidence="10">HKST-UBA02</strain>
    </source>
</reference>
<evidence type="ECO:0000256" key="6">
    <source>
        <dbReference type="ARBA" id="ARBA00022840"/>
    </source>
</evidence>